<name>A0A0D8ZQA9_9CYAN</name>
<dbReference type="Proteomes" id="UP000032452">
    <property type="component" value="Unassembled WGS sequence"/>
</dbReference>
<comment type="caution">
    <text evidence="1">The sequence shown here is derived from an EMBL/GenBank/DDBJ whole genome shotgun (WGS) entry which is preliminary data.</text>
</comment>
<dbReference type="AlphaFoldDB" id="A0A0D8ZQA9"/>
<dbReference type="SMR" id="A0A0D8ZQA9"/>
<dbReference type="RefSeq" id="WP_045055507.1">
    <property type="nucleotide sequence ID" value="NZ_CAWMDP010000001.1"/>
</dbReference>
<accession>A0A0D8ZQA9</accession>
<gene>
    <name evidence="1" type="ORF">UH38_15100</name>
</gene>
<sequence>MNEANQVYIPPKPIDPKELPKAIASFLDGNNLPSKPMNAIRLSTVNEEGWAHASLLSVGEVLALPNAKIRFAISPRSSTTANLLRDGRVTMVIPFDKGVCEMRLRSQPIHKEVEGVPLTFFEAQIKSIRHLVSAYADVESGETFSLHEPQAVFERWNKQIAALRSL</sequence>
<dbReference type="EMBL" id="JYON01000016">
    <property type="protein sequence ID" value="KJH70920.1"/>
    <property type="molecule type" value="Genomic_DNA"/>
</dbReference>
<evidence type="ECO:0000313" key="2">
    <source>
        <dbReference type="Proteomes" id="UP000032452"/>
    </source>
</evidence>
<keyword evidence="2" id="KW-1185">Reference proteome</keyword>
<dbReference type="OrthoDB" id="6518717at2"/>
<dbReference type="SUPFAM" id="SSF50475">
    <property type="entry name" value="FMN-binding split barrel"/>
    <property type="match status" value="1"/>
</dbReference>
<reference evidence="1 2" key="1">
    <citation type="submission" date="2015-02" db="EMBL/GenBank/DDBJ databases">
        <title>Draft genome of a novel marine cyanobacterium (Chroococcales) isolated from South Atlantic Ocean.</title>
        <authorList>
            <person name="Rigonato J."/>
            <person name="Alvarenga D.O."/>
            <person name="Branco L.H."/>
            <person name="Varani A.M."/>
            <person name="Brandini F.P."/>
            <person name="Fiore M.F."/>
        </authorList>
    </citation>
    <scope>NUCLEOTIDE SEQUENCE [LARGE SCALE GENOMIC DNA]</scope>
    <source>
        <strain evidence="1 2">CENA595</strain>
    </source>
</reference>
<protein>
    <submittedName>
        <fullName evidence="1">Uncharacterized protein</fullName>
    </submittedName>
</protein>
<organism evidence="1 2">
    <name type="scientific">Aliterella atlantica CENA595</name>
    <dbReference type="NCBI Taxonomy" id="1618023"/>
    <lineage>
        <taxon>Bacteria</taxon>
        <taxon>Bacillati</taxon>
        <taxon>Cyanobacteriota</taxon>
        <taxon>Cyanophyceae</taxon>
        <taxon>Chroococcidiopsidales</taxon>
        <taxon>Aliterellaceae</taxon>
        <taxon>Aliterella</taxon>
    </lineage>
</organism>
<proteinExistence type="predicted"/>
<dbReference type="InterPro" id="IPR012349">
    <property type="entry name" value="Split_barrel_FMN-bd"/>
</dbReference>
<dbReference type="Gene3D" id="2.30.110.10">
    <property type="entry name" value="Electron Transport, Fmn-binding Protein, Chain A"/>
    <property type="match status" value="1"/>
</dbReference>
<evidence type="ECO:0000313" key="1">
    <source>
        <dbReference type="EMBL" id="KJH70920.1"/>
    </source>
</evidence>